<dbReference type="EMBL" id="BAAAZA010000002">
    <property type="protein sequence ID" value="GAA3850007.1"/>
    <property type="molecule type" value="Genomic_DNA"/>
</dbReference>
<dbReference type="RefSeq" id="WP_345546462.1">
    <property type="nucleotide sequence ID" value="NZ_BAAAZA010000002.1"/>
</dbReference>
<feature type="compositionally biased region" description="Low complexity" evidence="1">
    <location>
        <begin position="357"/>
        <end position="372"/>
    </location>
</feature>
<proteinExistence type="predicted"/>
<name>A0ABP7JR27_9ACTN</name>
<gene>
    <name evidence="3" type="ORF">GCM10022207_10250</name>
</gene>
<keyword evidence="4" id="KW-1185">Reference proteome</keyword>
<reference evidence="4" key="1">
    <citation type="journal article" date="2019" name="Int. J. Syst. Evol. Microbiol.">
        <title>The Global Catalogue of Microorganisms (GCM) 10K type strain sequencing project: providing services to taxonomists for standard genome sequencing and annotation.</title>
        <authorList>
            <consortium name="The Broad Institute Genomics Platform"/>
            <consortium name="The Broad Institute Genome Sequencing Center for Infectious Disease"/>
            <person name="Wu L."/>
            <person name="Ma J."/>
        </authorList>
    </citation>
    <scope>NUCLEOTIDE SEQUENCE [LARGE SCALE GENOMIC DNA]</scope>
    <source>
        <strain evidence="4">JCM 16578</strain>
    </source>
</reference>
<dbReference type="SUPFAM" id="SSF50370">
    <property type="entry name" value="Ricin B-like lectins"/>
    <property type="match status" value="1"/>
</dbReference>
<feature type="region of interest" description="Disordered" evidence="1">
    <location>
        <begin position="346"/>
        <end position="389"/>
    </location>
</feature>
<dbReference type="InterPro" id="IPR000772">
    <property type="entry name" value="Ricin_B_lectin"/>
</dbReference>
<accession>A0ABP7JR27</accession>
<dbReference type="Proteomes" id="UP001501563">
    <property type="component" value="Unassembled WGS sequence"/>
</dbReference>
<dbReference type="InterPro" id="IPR035992">
    <property type="entry name" value="Ricin_B-like_lectins"/>
</dbReference>
<feature type="region of interest" description="Disordered" evidence="1">
    <location>
        <begin position="499"/>
        <end position="520"/>
    </location>
</feature>
<evidence type="ECO:0000313" key="4">
    <source>
        <dbReference type="Proteomes" id="UP001501563"/>
    </source>
</evidence>
<dbReference type="Pfam" id="PF00652">
    <property type="entry name" value="Ricin_B_lectin"/>
    <property type="match status" value="1"/>
</dbReference>
<dbReference type="SMART" id="SM00458">
    <property type="entry name" value="RICIN"/>
    <property type="match status" value="1"/>
</dbReference>
<comment type="caution">
    <text evidence="3">The sequence shown here is derived from an EMBL/GenBank/DDBJ whole genome shotgun (WGS) entry which is preliminary data.</text>
</comment>
<protein>
    <recommendedName>
        <fullName evidence="2">Ricin B lectin domain-containing protein</fullName>
    </recommendedName>
</protein>
<dbReference type="Gene3D" id="2.80.10.50">
    <property type="match status" value="1"/>
</dbReference>
<sequence>MTRADGTDSGAGAGTSEADTAGAGAFGPSDARLTELLRADTATSYQSLQELRTRHRHSVLAYARLCTTSEPAARQLAGQAFTLAARETARGIDPGLPWRHRLLLLTVRSALSWATDERAAGLDAGLLLVMNTAGPGGPVPPLLPAFQSLASRTQGLIWYGVVEGESADRTAGFLGLGQEDVEYGTEQALNAMGQACLRSRLAASDDPRCGDFRRLIEESVRPDNPRFSGDLHAHMVRCAHCTAAYEELTALRDAPRTALAEGLLPWGGTAYVELGTSEPPAHPRAAQATWPPGRRLALASAALGLALAPLLVFLLSSQGSPGRHAADASVGTPPQPPAVTVTATVSVHPPASPTPSPSSSAASEHPSPTRSSRPPKPTPKPTPTAHAPDGSFAQVVNAASGLCLEVAGDFDNGTDVAVVPCTSSSSQRWRFDSGRSVLQSSADPDFCLDSRGSVDNGVGIWHCDSVHGRNGQNLRFTVDDDGVVRPEIDVGTALTQDEDGSLSLRPLTGGTDQRWRAGAS</sequence>
<feature type="region of interest" description="Disordered" evidence="1">
    <location>
        <begin position="1"/>
        <end position="25"/>
    </location>
</feature>
<evidence type="ECO:0000259" key="2">
    <source>
        <dbReference type="SMART" id="SM00458"/>
    </source>
</evidence>
<feature type="domain" description="Ricin B lectin" evidence="2">
    <location>
        <begin position="389"/>
        <end position="518"/>
    </location>
</feature>
<dbReference type="PROSITE" id="PS50231">
    <property type="entry name" value="RICIN_B_LECTIN"/>
    <property type="match status" value="1"/>
</dbReference>
<evidence type="ECO:0000256" key="1">
    <source>
        <dbReference type="SAM" id="MobiDB-lite"/>
    </source>
</evidence>
<evidence type="ECO:0000313" key="3">
    <source>
        <dbReference type="EMBL" id="GAA3850007.1"/>
    </source>
</evidence>
<organism evidence="3 4">
    <name type="scientific">Streptomyces lannensis</name>
    <dbReference type="NCBI Taxonomy" id="766498"/>
    <lineage>
        <taxon>Bacteria</taxon>
        <taxon>Bacillati</taxon>
        <taxon>Actinomycetota</taxon>
        <taxon>Actinomycetes</taxon>
        <taxon>Kitasatosporales</taxon>
        <taxon>Streptomycetaceae</taxon>
        <taxon>Streptomyces</taxon>
    </lineage>
</organism>
<feature type="compositionally biased region" description="Low complexity" evidence="1">
    <location>
        <begin position="7"/>
        <end position="23"/>
    </location>
</feature>